<feature type="signal peptide" evidence="4">
    <location>
        <begin position="1"/>
        <end position="22"/>
    </location>
</feature>
<dbReference type="SUPFAM" id="SSF53850">
    <property type="entry name" value="Periplasmic binding protein-like II"/>
    <property type="match status" value="1"/>
</dbReference>
<dbReference type="Gene3D" id="3.40.190.10">
    <property type="entry name" value="Periplasmic binding protein-like II"/>
    <property type="match status" value="1"/>
</dbReference>
<evidence type="ECO:0000313" key="6">
    <source>
        <dbReference type="Proteomes" id="UP000518300"/>
    </source>
</evidence>
<reference evidence="5 6" key="1">
    <citation type="submission" date="2020-04" db="EMBL/GenBank/DDBJ databases">
        <title>Draft genome of Pyxidicoccus fallax type strain.</title>
        <authorList>
            <person name="Whitworth D.E."/>
        </authorList>
    </citation>
    <scope>NUCLEOTIDE SEQUENCE [LARGE SCALE GENOMIC DNA]</scope>
    <source>
        <strain evidence="5 6">DSM 14698</strain>
    </source>
</reference>
<evidence type="ECO:0000256" key="2">
    <source>
        <dbReference type="ARBA" id="ARBA00022448"/>
    </source>
</evidence>
<dbReference type="Proteomes" id="UP000518300">
    <property type="component" value="Unassembled WGS sequence"/>
</dbReference>
<dbReference type="GO" id="GO:1901982">
    <property type="term" value="F:maltose binding"/>
    <property type="evidence" value="ECO:0007669"/>
    <property type="project" value="TreeGrafter"/>
</dbReference>
<dbReference type="PANTHER" id="PTHR30061">
    <property type="entry name" value="MALTOSE-BINDING PERIPLASMIC PROTEIN"/>
    <property type="match status" value="1"/>
</dbReference>
<keyword evidence="3 4" id="KW-0732">Signal</keyword>
<proteinExistence type="inferred from homology"/>
<evidence type="ECO:0000313" key="5">
    <source>
        <dbReference type="EMBL" id="NMO16549.1"/>
    </source>
</evidence>
<dbReference type="PANTHER" id="PTHR30061:SF50">
    <property type="entry name" value="MALTOSE_MALTODEXTRIN-BINDING PERIPLASMIC PROTEIN"/>
    <property type="match status" value="1"/>
</dbReference>
<accession>A0A848LC74</accession>
<evidence type="ECO:0000256" key="1">
    <source>
        <dbReference type="ARBA" id="ARBA00008520"/>
    </source>
</evidence>
<name>A0A848LC74_9BACT</name>
<dbReference type="RefSeq" id="WP_169345839.1">
    <property type="nucleotide sequence ID" value="NZ_JABBJJ010000070.1"/>
</dbReference>
<keyword evidence="6" id="KW-1185">Reference proteome</keyword>
<comment type="caution">
    <text evidence="5">The sequence shown here is derived from an EMBL/GenBank/DDBJ whole genome shotgun (WGS) entry which is preliminary data.</text>
</comment>
<protein>
    <submittedName>
        <fullName evidence="5">Uncharacterized protein</fullName>
    </submittedName>
</protein>
<gene>
    <name evidence="5" type="ORF">HG543_17030</name>
</gene>
<sequence>MRTNILKWMTVAACFTSTVATAQDVGEVHVWHSLGGPAEQAFVEAVDAYQGNSGNEVVVSQFSSQQELYQALQVARQSGALPDVLLGNHTMVPELLEDGLINAYCLPGECPECESANPPRWCAYASNGFYGDYEGSFEATMIPELEMSPARCLMDDCGECQQSGIARPQYCDYVADSGGARLDMIQASFSMWHPGYRWPFPIGIPWWWEYLSVGFDRYRLDMYGLEIPTNISTAQEILSMNQAGYLWDYDGEWCGTPPRRIKVPGWVNEVMGSSPDPIPAYEADLFVVPSSQLASLMDEVPGLEVATLEDHRPQVIVDGAFVLSTTQNRSASLDFAYELANPDFQLQSIDGTSLLPAHGQAFGATEGLVPGLRDAALTGALAPTYTQAQ</sequence>
<evidence type="ECO:0000256" key="4">
    <source>
        <dbReference type="SAM" id="SignalP"/>
    </source>
</evidence>
<dbReference type="GO" id="GO:0055052">
    <property type="term" value="C:ATP-binding cassette (ABC) transporter complex, substrate-binding subunit-containing"/>
    <property type="evidence" value="ECO:0007669"/>
    <property type="project" value="TreeGrafter"/>
</dbReference>
<evidence type="ECO:0000256" key="3">
    <source>
        <dbReference type="ARBA" id="ARBA00022729"/>
    </source>
</evidence>
<dbReference type="AlphaFoldDB" id="A0A848LC74"/>
<dbReference type="GO" id="GO:0015768">
    <property type="term" value="P:maltose transport"/>
    <property type="evidence" value="ECO:0007669"/>
    <property type="project" value="TreeGrafter"/>
</dbReference>
<keyword evidence="2" id="KW-0813">Transport</keyword>
<dbReference type="GO" id="GO:0042956">
    <property type="term" value="P:maltodextrin transmembrane transport"/>
    <property type="evidence" value="ECO:0007669"/>
    <property type="project" value="TreeGrafter"/>
</dbReference>
<feature type="chain" id="PRO_5032930029" evidence="4">
    <location>
        <begin position="23"/>
        <end position="389"/>
    </location>
</feature>
<dbReference type="EMBL" id="JABBJJ010000070">
    <property type="protein sequence ID" value="NMO16549.1"/>
    <property type="molecule type" value="Genomic_DNA"/>
</dbReference>
<comment type="similarity">
    <text evidence="1">Belongs to the bacterial solute-binding protein 1 family.</text>
</comment>
<organism evidence="5 6">
    <name type="scientific">Pyxidicoccus fallax</name>
    <dbReference type="NCBI Taxonomy" id="394095"/>
    <lineage>
        <taxon>Bacteria</taxon>
        <taxon>Pseudomonadati</taxon>
        <taxon>Myxococcota</taxon>
        <taxon>Myxococcia</taxon>
        <taxon>Myxococcales</taxon>
        <taxon>Cystobacterineae</taxon>
        <taxon>Myxococcaceae</taxon>
        <taxon>Pyxidicoccus</taxon>
    </lineage>
</organism>